<dbReference type="RefSeq" id="WP_116181285.1">
    <property type="nucleotide sequence ID" value="NZ_CP144375.1"/>
</dbReference>
<dbReference type="GO" id="GO:0030246">
    <property type="term" value="F:carbohydrate binding"/>
    <property type="evidence" value="ECO:0007669"/>
    <property type="project" value="InterPro"/>
</dbReference>
<sequence length="301" mass="31963">MSGPTGAQFEITYGHARAVITEIGASLRAYTVDGVDYVESYPDDTHPPMGSGAVLVPWPNRVRGGAWPFEGGTQHLEQTEPERGNAIHGLVRKLPWQVINHTGSLISLGIDVPAQQGWPVPLRVTISYALDADGLTVTHGVANVGDRPVPFGVGMHPYPRAGLSATDDCTLHLAASTHLPLSPVTMTPDGPPVPMAGADLDFTRPKALRGVELDDAFGGCEPGADGLVRHRLTGPDGGVELWADPDFRWVQVYTPGDFLGRGRAVAIEPMTCPPDALNSGVDLITIAPGEAWSARWGLLPR</sequence>
<proteinExistence type="predicted"/>
<protein>
    <submittedName>
        <fullName evidence="1">Aldose 1-epimerase</fullName>
    </submittedName>
</protein>
<dbReference type="AlphaFoldDB" id="A0A3E0GX47"/>
<reference evidence="1 2" key="1">
    <citation type="submission" date="2018-08" db="EMBL/GenBank/DDBJ databases">
        <title>Genomic Encyclopedia of Archaeal and Bacterial Type Strains, Phase II (KMG-II): from individual species to whole genera.</title>
        <authorList>
            <person name="Goeker M."/>
        </authorList>
    </citation>
    <scope>NUCLEOTIDE SEQUENCE [LARGE SCALE GENOMIC DNA]</scope>
    <source>
        <strain evidence="1 2">DSM 45791</strain>
    </source>
</reference>
<dbReference type="InterPro" id="IPR037480">
    <property type="entry name" value="YihR-like"/>
</dbReference>
<dbReference type="CDD" id="cd09022">
    <property type="entry name" value="Aldose_epim_Ec_YihR"/>
    <property type="match status" value="1"/>
</dbReference>
<dbReference type="Gene3D" id="2.70.98.10">
    <property type="match status" value="1"/>
</dbReference>
<evidence type="ECO:0000313" key="2">
    <source>
        <dbReference type="Proteomes" id="UP000256269"/>
    </source>
</evidence>
<keyword evidence="2" id="KW-1185">Reference proteome</keyword>
<dbReference type="InterPro" id="IPR011013">
    <property type="entry name" value="Gal_mutarotase_sf_dom"/>
</dbReference>
<dbReference type="SUPFAM" id="SSF74650">
    <property type="entry name" value="Galactose mutarotase-like"/>
    <property type="match status" value="1"/>
</dbReference>
<dbReference type="InterPro" id="IPR008183">
    <property type="entry name" value="Aldose_1/G6P_1-epimerase"/>
</dbReference>
<dbReference type="EMBL" id="QUNO01000025">
    <property type="protein sequence ID" value="REH29450.1"/>
    <property type="molecule type" value="Genomic_DNA"/>
</dbReference>
<gene>
    <name evidence="1" type="ORF">BCF44_12565</name>
</gene>
<name>A0A3E0GX47_9PSEU</name>
<dbReference type="OrthoDB" id="4739604at2"/>
<organism evidence="1 2">
    <name type="scientific">Kutzneria buriramensis</name>
    <dbReference type="NCBI Taxonomy" id="1045776"/>
    <lineage>
        <taxon>Bacteria</taxon>
        <taxon>Bacillati</taxon>
        <taxon>Actinomycetota</taxon>
        <taxon>Actinomycetes</taxon>
        <taxon>Pseudonocardiales</taxon>
        <taxon>Pseudonocardiaceae</taxon>
        <taxon>Kutzneria</taxon>
    </lineage>
</organism>
<dbReference type="GO" id="GO:0016853">
    <property type="term" value="F:isomerase activity"/>
    <property type="evidence" value="ECO:0007669"/>
    <property type="project" value="InterPro"/>
</dbReference>
<dbReference type="InterPro" id="IPR014718">
    <property type="entry name" value="GH-type_carb-bd"/>
</dbReference>
<accession>A0A3E0GX47</accession>
<dbReference type="Pfam" id="PF01263">
    <property type="entry name" value="Aldose_epim"/>
    <property type="match status" value="1"/>
</dbReference>
<dbReference type="GO" id="GO:0005975">
    <property type="term" value="P:carbohydrate metabolic process"/>
    <property type="evidence" value="ECO:0007669"/>
    <property type="project" value="InterPro"/>
</dbReference>
<evidence type="ECO:0000313" key="1">
    <source>
        <dbReference type="EMBL" id="REH29450.1"/>
    </source>
</evidence>
<comment type="caution">
    <text evidence="1">The sequence shown here is derived from an EMBL/GenBank/DDBJ whole genome shotgun (WGS) entry which is preliminary data.</text>
</comment>
<dbReference type="Proteomes" id="UP000256269">
    <property type="component" value="Unassembled WGS sequence"/>
</dbReference>